<gene>
    <name evidence="1" type="ORF">EU95_0339</name>
</gene>
<protein>
    <submittedName>
        <fullName evidence="1">Uncharacterized protein</fullName>
    </submittedName>
</protein>
<reference evidence="2" key="1">
    <citation type="journal article" date="2014" name="Sci. Data">
        <title>Genomes of diverse isolates of the marine cyanobacterium Prochlorococcus.</title>
        <authorList>
            <person name="Biller S."/>
            <person name="Berube P."/>
            <person name="Thompson J."/>
            <person name="Kelly L."/>
            <person name="Roggensack S."/>
            <person name="Awad L."/>
            <person name="Roache-Johnson K."/>
            <person name="Ding H."/>
            <person name="Giovannoni S.J."/>
            <person name="Moore L.R."/>
            <person name="Chisholm S.W."/>
        </authorList>
    </citation>
    <scope>NUCLEOTIDE SEQUENCE [LARGE SCALE GENOMIC DNA]</scope>
    <source>
        <strain evidence="2">MIT 9201</strain>
    </source>
</reference>
<comment type="caution">
    <text evidence="1">The sequence shown here is derived from an EMBL/GenBank/DDBJ whole genome shotgun (WGS) entry which is preliminary data.</text>
</comment>
<accession>A0A0A2A8U2</accession>
<name>A0A0A2A8U2_PROMR</name>
<dbReference type="Proteomes" id="UP000030355">
    <property type="component" value="Unassembled WGS sequence"/>
</dbReference>
<organism evidence="1 2">
    <name type="scientific">Prochlorococcus marinus str. MIT 9201</name>
    <dbReference type="NCBI Taxonomy" id="93057"/>
    <lineage>
        <taxon>Bacteria</taxon>
        <taxon>Bacillati</taxon>
        <taxon>Cyanobacteriota</taxon>
        <taxon>Cyanophyceae</taxon>
        <taxon>Synechococcales</taxon>
        <taxon>Prochlorococcaceae</taxon>
        <taxon>Prochlorococcus</taxon>
    </lineage>
</organism>
<dbReference type="STRING" id="93057.EU95_0339"/>
<dbReference type="AlphaFoldDB" id="A0A0A2A8U2"/>
<evidence type="ECO:0000313" key="1">
    <source>
        <dbReference type="EMBL" id="KGF97241.1"/>
    </source>
</evidence>
<proteinExistence type="predicted"/>
<sequence>MQKQNNKKLKKVYKKELDVLDRFLRILWRKEVEYKINV</sequence>
<evidence type="ECO:0000313" key="2">
    <source>
        <dbReference type="Proteomes" id="UP000030355"/>
    </source>
</evidence>
<dbReference type="EMBL" id="JNAL01000006">
    <property type="protein sequence ID" value="KGF97241.1"/>
    <property type="molecule type" value="Genomic_DNA"/>
</dbReference>